<dbReference type="AlphaFoldDB" id="A0A0B1S0G0"/>
<organism evidence="1 2">
    <name type="scientific">Oesophagostomum dentatum</name>
    <name type="common">Nodular worm</name>
    <dbReference type="NCBI Taxonomy" id="61180"/>
    <lineage>
        <taxon>Eukaryota</taxon>
        <taxon>Metazoa</taxon>
        <taxon>Ecdysozoa</taxon>
        <taxon>Nematoda</taxon>
        <taxon>Chromadorea</taxon>
        <taxon>Rhabditida</taxon>
        <taxon>Rhabditina</taxon>
        <taxon>Rhabditomorpha</taxon>
        <taxon>Strongyloidea</taxon>
        <taxon>Strongylidae</taxon>
        <taxon>Oesophagostomum</taxon>
    </lineage>
</organism>
<sequence length="205" mass="22930">MFATFAPKADFIMSLCLSQKMMRISAKFPVFDEQDLQQNLAVSRLWISALVMSCLPAVGNAESARVMIVPSNIASLGADSGFRSASRSKPNENANAVPPLIRTPFANPCKGIEVILFGTRVKRFDGKGLNRPLGVKYDESLRQWIVADTLNNRVSSGSIVRCSLFSYDFSLFSYLFFFLSSVHRRLELHLPFKSNNEGKILHFLK</sequence>
<gene>
    <name evidence="1" type="ORF">OESDEN_21541</name>
</gene>
<evidence type="ECO:0000313" key="1">
    <source>
        <dbReference type="EMBL" id="KHJ78833.1"/>
    </source>
</evidence>
<reference evidence="1 2" key="1">
    <citation type="submission" date="2014-03" db="EMBL/GenBank/DDBJ databases">
        <title>Draft genome of the hookworm Oesophagostomum dentatum.</title>
        <authorList>
            <person name="Mitreva M."/>
        </authorList>
    </citation>
    <scope>NUCLEOTIDE SEQUENCE [LARGE SCALE GENOMIC DNA]</scope>
    <source>
        <strain evidence="1 2">OD-Hann</strain>
    </source>
</reference>
<dbReference type="EMBL" id="KN608691">
    <property type="protein sequence ID" value="KHJ78833.1"/>
    <property type="molecule type" value="Genomic_DNA"/>
</dbReference>
<keyword evidence="2" id="KW-1185">Reference proteome</keyword>
<evidence type="ECO:0000313" key="2">
    <source>
        <dbReference type="Proteomes" id="UP000053660"/>
    </source>
</evidence>
<proteinExistence type="predicted"/>
<dbReference type="Proteomes" id="UP000053660">
    <property type="component" value="Unassembled WGS sequence"/>
</dbReference>
<protein>
    <submittedName>
        <fullName evidence="1">Uncharacterized protein</fullName>
    </submittedName>
</protein>
<name>A0A0B1S0G0_OESDE</name>
<accession>A0A0B1S0G0</accession>